<feature type="compositionally biased region" description="Basic and acidic residues" evidence="1">
    <location>
        <begin position="124"/>
        <end position="140"/>
    </location>
</feature>
<name>A0A840YIK9_9SPHN</name>
<keyword evidence="3" id="KW-1185">Reference proteome</keyword>
<evidence type="ECO:0000256" key="1">
    <source>
        <dbReference type="SAM" id="MobiDB-lite"/>
    </source>
</evidence>
<sequence length="192" mass="21107">MIDMVALQGVARHGRPFGILGILDHRHAASRLDRDQPLGPVVEQAGEHHPDHARTVMHRGRAEQRVHRRAGAVLIGAAPHQHAAGANQDVMIGCADIDVPGLERLPVHRREDRERADLVQQLRKDAAGRGRDVLGDEHRGGQIGGQGRAQPLQRVDPAGGRSDNNDVLCRHWMHLSRPTQRRLCGEGANLLK</sequence>
<reference evidence="2 3" key="1">
    <citation type="submission" date="2020-08" db="EMBL/GenBank/DDBJ databases">
        <title>Genomic Encyclopedia of Type Strains, Phase IV (KMG-IV): sequencing the most valuable type-strain genomes for metagenomic binning, comparative biology and taxonomic classification.</title>
        <authorList>
            <person name="Goeker M."/>
        </authorList>
    </citation>
    <scope>NUCLEOTIDE SEQUENCE [LARGE SCALE GENOMIC DNA]</scope>
    <source>
        <strain evidence="2 3">DSM 26736</strain>
    </source>
</reference>
<gene>
    <name evidence="2" type="ORF">FHT02_003172</name>
</gene>
<dbReference type="AlphaFoldDB" id="A0A840YIK9"/>
<organism evidence="2 3">
    <name type="scientific">Sphingomonas xinjiangensis</name>
    <dbReference type="NCBI Taxonomy" id="643568"/>
    <lineage>
        <taxon>Bacteria</taxon>
        <taxon>Pseudomonadati</taxon>
        <taxon>Pseudomonadota</taxon>
        <taxon>Alphaproteobacteria</taxon>
        <taxon>Sphingomonadales</taxon>
        <taxon>Sphingomonadaceae</taxon>
        <taxon>Sphingomonas</taxon>
    </lineage>
</organism>
<comment type="caution">
    <text evidence="2">The sequence shown here is derived from an EMBL/GenBank/DDBJ whole genome shotgun (WGS) entry which is preliminary data.</text>
</comment>
<accession>A0A840YIK9</accession>
<evidence type="ECO:0000313" key="2">
    <source>
        <dbReference type="EMBL" id="MBB5711919.1"/>
    </source>
</evidence>
<dbReference type="EMBL" id="JACIJF010000011">
    <property type="protein sequence ID" value="MBB5711919.1"/>
    <property type="molecule type" value="Genomic_DNA"/>
</dbReference>
<proteinExistence type="predicted"/>
<feature type="region of interest" description="Disordered" evidence="1">
    <location>
        <begin position="124"/>
        <end position="166"/>
    </location>
</feature>
<dbReference type="Proteomes" id="UP000527143">
    <property type="component" value="Unassembled WGS sequence"/>
</dbReference>
<evidence type="ECO:0000313" key="3">
    <source>
        <dbReference type="Proteomes" id="UP000527143"/>
    </source>
</evidence>
<protein>
    <submittedName>
        <fullName evidence="2">Uncharacterized protein</fullName>
    </submittedName>
</protein>